<evidence type="ECO:0000313" key="2">
    <source>
        <dbReference type="EMBL" id="KAK4184982.1"/>
    </source>
</evidence>
<comment type="caution">
    <text evidence="2">The sequence shown here is derived from an EMBL/GenBank/DDBJ whole genome shotgun (WGS) entry which is preliminary data.</text>
</comment>
<accession>A0AAN6WRB8</accession>
<proteinExistence type="predicted"/>
<dbReference type="EMBL" id="MU864466">
    <property type="protein sequence ID" value="KAK4184982.1"/>
    <property type="molecule type" value="Genomic_DNA"/>
</dbReference>
<reference evidence="2" key="1">
    <citation type="journal article" date="2023" name="Mol. Phylogenet. Evol.">
        <title>Genome-scale phylogeny and comparative genomics of the fungal order Sordariales.</title>
        <authorList>
            <person name="Hensen N."/>
            <person name="Bonometti L."/>
            <person name="Westerberg I."/>
            <person name="Brannstrom I.O."/>
            <person name="Guillou S."/>
            <person name="Cros-Aarteil S."/>
            <person name="Calhoun S."/>
            <person name="Haridas S."/>
            <person name="Kuo A."/>
            <person name="Mondo S."/>
            <person name="Pangilinan J."/>
            <person name="Riley R."/>
            <person name="LaButti K."/>
            <person name="Andreopoulos B."/>
            <person name="Lipzen A."/>
            <person name="Chen C."/>
            <person name="Yan M."/>
            <person name="Daum C."/>
            <person name="Ng V."/>
            <person name="Clum A."/>
            <person name="Steindorff A."/>
            <person name="Ohm R.A."/>
            <person name="Martin F."/>
            <person name="Silar P."/>
            <person name="Natvig D.O."/>
            <person name="Lalanne C."/>
            <person name="Gautier V."/>
            <person name="Ament-Velasquez S.L."/>
            <person name="Kruys A."/>
            <person name="Hutchinson M.I."/>
            <person name="Powell A.J."/>
            <person name="Barry K."/>
            <person name="Miller A.N."/>
            <person name="Grigoriev I.V."/>
            <person name="Debuchy R."/>
            <person name="Gladieux P."/>
            <person name="Hiltunen Thoren M."/>
            <person name="Johannesson H."/>
        </authorList>
    </citation>
    <scope>NUCLEOTIDE SEQUENCE</scope>
    <source>
        <strain evidence="2">PSN309</strain>
    </source>
</reference>
<name>A0AAN6WRB8_9PEZI</name>
<dbReference type="InterPro" id="IPR006674">
    <property type="entry name" value="HD_domain"/>
</dbReference>
<dbReference type="Pfam" id="PF01966">
    <property type="entry name" value="HD"/>
    <property type="match status" value="1"/>
</dbReference>
<sequence length="248" mass="27191">MCNPTAENRCNDNGSTGTITAAVRALVPQHPACFEALNRAKSALPAGILYHSVRVYFYATAFLRRFTDDNGPWSSPPSPTPESSSSLRSTLFIACVLHDIGLAKDYDSIPEQFEVVSADVAATLLREHKIPEAEIQEAWLAMAMHTSPGIAERVGGIVRALSLAARADFGSYPLPPQERRNSTDEEEEGWWGGGHWVGKWQLPRLEFEKELGDAVVRQQKAPGGSWPGDLVRGRTTMGLSWEGVNPEF</sequence>
<dbReference type="SMART" id="SM00471">
    <property type="entry name" value="HDc"/>
    <property type="match status" value="1"/>
</dbReference>
<keyword evidence="3" id="KW-1185">Reference proteome</keyword>
<dbReference type="PANTHER" id="PTHR35569:SF1">
    <property type="entry name" value="CYANAMIDE HYDRATASE DDI2-RELATED"/>
    <property type="match status" value="1"/>
</dbReference>
<protein>
    <recommendedName>
        <fullName evidence="1">HD/PDEase domain-containing protein</fullName>
    </recommendedName>
</protein>
<gene>
    <name evidence="2" type="ORF">QBC35DRAFT_390495</name>
</gene>
<dbReference type="CDD" id="cd00077">
    <property type="entry name" value="HDc"/>
    <property type="match status" value="1"/>
</dbReference>
<dbReference type="AlphaFoldDB" id="A0AAN6WRB8"/>
<dbReference type="PANTHER" id="PTHR35569">
    <property type="entry name" value="CYANAMIDE HYDRATASE DDI2-RELATED"/>
    <property type="match status" value="1"/>
</dbReference>
<dbReference type="Proteomes" id="UP001302126">
    <property type="component" value="Unassembled WGS sequence"/>
</dbReference>
<organism evidence="2 3">
    <name type="scientific">Podospora australis</name>
    <dbReference type="NCBI Taxonomy" id="1536484"/>
    <lineage>
        <taxon>Eukaryota</taxon>
        <taxon>Fungi</taxon>
        <taxon>Dikarya</taxon>
        <taxon>Ascomycota</taxon>
        <taxon>Pezizomycotina</taxon>
        <taxon>Sordariomycetes</taxon>
        <taxon>Sordariomycetidae</taxon>
        <taxon>Sordariales</taxon>
        <taxon>Podosporaceae</taxon>
        <taxon>Podospora</taxon>
    </lineage>
</organism>
<evidence type="ECO:0000259" key="1">
    <source>
        <dbReference type="SMART" id="SM00471"/>
    </source>
</evidence>
<dbReference type="Gene3D" id="1.10.3210.10">
    <property type="entry name" value="Hypothetical protein af1432"/>
    <property type="match status" value="1"/>
</dbReference>
<feature type="domain" description="HD/PDEase" evidence="1">
    <location>
        <begin position="44"/>
        <end position="133"/>
    </location>
</feature>
<dbReference type="SUPFAM" id="SSF109604">
    <property type="entry name" value="HD-domain/PDEase-like"/>
    <property type="match status" value="1"/>
</dbReference>
<reference evidence="2" key="2">
    <citation type="submission" date="2023-05" db="EMBL/GenBank/DDBJ databases">
        <authorList>
            <consortium name="Lawrence Berkeley National Laboratory"/>
            <person name="Steindorff A."/>
            <person name="Hensen N."/>
            <person name="Bonometti L."/>
            <person name="Westerberg I."/>
            <person name="Brannstrom I.O."/>
            <person name="Guillou S."/>
            <person name="Cros-Aarteil S."/>
            <person name="Calhoun S."/>
            <person name="Haridas S."/>
            <person name="Kuo A."/>
            <person name="Mondo S."/>
            <person name="Pangilinan J."/>
            <person name="Riley R."/>
            <person name="Labutti K."/>
            <person name="Andreopoulos B."/>
            <person name="Lipzen A."/>
            <person name="Chen C."/>
            <person name="Yanf M."/>
            <person name="Daum C."/>
            <person name="Ng V."/>
            <person name="Clum A."/>
            <person name="Ohm R."/>
            <person name="Martin F."/>
            <person name="Silar P."/>
            <person name="Natvig D."/>
            <person name="Lalanne C."/>
            <person name="Gautier V."/>
            <person name="Ament-Velasquez S.L."/>
            <person name="Kruys A."/>
            <person name="Hutchinson M.I."/>
            <person name="Powell A.J."/>
            <person name="Barry K."/>
            <person name="Miller A.N."/>
            <person name="Grigoriev I.V."/>
            <person name="Debuchy R."/>
            <person name="Gladieux P."/>
            <person name="Thoren M.H."/>
            <person name="Johannesson H."/>
        </authorList>
    </citation>
    <scope>NUCLEOTIDE SEQUENCE</scope>
    <source>
        <strain evidence="2">PSN309</strain>
    </source>
</reference>
<dbReference type="InterPro" id="IPR003607">
    <property type="entry name" value="HD/PDEase_dom"/>
</dbReference>
<evidence type="ECO:0000313" key="3">
    <source>
        <dbReference type="Proteomes" id="UP001302126"/>
    </source>
</evidence>